<gene>
    <name evidence="1" type="ORF">Pint_12764</name>
</gene>
<evidence type="ECO:0000313" key="2">
    <source>
        <dbReference type="Proteomes" id="UP001163603"/>
    </source>
</evidence>
<reference evidence="2" key="1">
    <citation type="journal article" date="2023" name="G3 (Bethesda)">
        <title>Genome assembly and association tests identify interacting loci associated with vigor, precocity, and sex in interspecific pistachio rootstocks.</title>
        <authorList>
            <person name="Palmer W."/>
            <person name="Jacygrad E."/>
            <person name="Sagayaradj S."/>
            <person name="Cavanaugh K."/>
            <person name="Han R."/>
            <person name="Bertier L."/>
            <person name="Beede B."/>
            <person name="Kafkas S."/>
            <person name="Golino D."/>
            <person name="Preece J."/>
            <person name="Michelmore R."/>
        </authorList>
    </citation>
    <scope>NUCLEOTIDE SEQUENCE [LARGE SCALE GENOMIC DNA]</scope>
</reference>
<organism evidence="1 2">
    <name type="scientific">Pistacia integerrima</name>
    <dbReference type="NCBI Taxonomy" id="434235"/>
    <lineage>
        <taxon>Eukaryota</taxon>
        <taxon>Viridiplantae</taxon>
        <taxon>Streptophyta</taxon>
        <taxon>Embryophyta</taxon>
        <taxon>Tracheophyta</taxon>
        <taxon>Spermatophyta</taxon>
        <taxon>Magnoliopsida</taxon>
        <taxon>eudicotyledons</taxon>
        <taxon>Gunneridae</taxon>
        <taxon>Pentapetalae</taxon>
        <taxon>rosids</taxon>
        <taxon>malvids</taxon>
        <taxon>Sapindales</taxon>
        <taxon>Anacardiaceae</taxon>
        <taxon>Pistacia</taxon>
    </lineage>
</organism>
<sequence length="337" mass="38196">MIVDGVSPDEITMVSLVSASAKLRDLKMGEALHLYIEEKNLGIVGSLLNCLVDMYIKCGKMEEAQKLLDRCGADDVDVVLGTTLISGYVKSNKIDAASFLFDQMTERSLISWTAMISGYVQGGYFYESLKLFREMRFKDVWPDEVVLLTALSASVEVGEFRFGRSIHCSILKYGMSVDGFLGNALIDLYAKCEQVNEACRIFEQLPYKTVVTWNTMLDGFCRNGNTSKARAFFDVIPEKDVISWNTMINCYARYNQFEELFELFRKMQSSNIKADKLTLLNNGGLLYSLQHWAQWALPSTKLMTIRGRRQHGGQHVESIYARLGVLVSIDDTWTDFE</sequence>
<evidence type="ECO:0000313" key="1">
    <source>
        <dbReference type="EMBL" id="KAJ0031214.1"/>
    </source>
</evidence>
<comment type="caution">
    <text evidence="1">The sequence shown here is derived from an EMBL/GenBank/DDBJ whole genome shotgun (WGS) entry which is preliminary data.</text>
</comment>
<dbReference type="EMBL" id="CM047743">
    <property type="protein sequence ID" value="KAJ0031214.1"/>
    <property type="molecule type" value="Genomic_DNA"/>
</dbReference>
<accession>A0ACC0Y7Z0</accession>
<name>A0ACC0Y7Z0_9ROSI</name>
<protein>
    <submittedName>
        <fullName evidence="1">Uncharacterized protein</fullName>
    </submittedName>
</protein>
<keyword evidence="2" id="KW-1185">Reference proteome</keyword>
<dbReference type="Proteomes" id="UP001163603">
    <property type="component" value="Chromosome 8"/>
</dbReference>
<proteinExistence type="predicted"/>